<name>A0AAF0PVS1_SOLVR</name>
<evidence type="ECO:0000313" key="2">
    <source>
        <dbReference type="Proteomes" id="UP001234989"/>
    </source>
</evidence>
<reference evidence="1" key="1">
    <citation type="submission" date="2023-08" db="EMBL/GenBank/DDBJ databases">
        <title>A de novo genome assembly of Solanum verrucosum Schlechtendal, a Mexican diploid species geographically isolated from the other diploid A-genome species in potato relatives.</title>
        <authorList>
            <person name="Hosaka K."/>
        </authorList>
    </citation>
    <scope>NUCLEOTIDE SEQUENCE</scope>
    <source>
        <tissue evidence="1">Young leaves</tissue>
    </source>
</reference>
<dbReference type="EMBL" id="CP133612">
    <property type="protein sequence ID" value="WMV10140.1"/>
    <property type="molecule type" value="Genomic_DNA"/>
</dbReference>
<sequence length="70" mass="8679">MMRLVFLCDQLVFFFNWQIREMWLVCSNRTSPFFFFLLLEQEKTDNRSHLQVVKLLAYISDKDLFAEFYR</sequence>
<gene>
    <name evidence="1" type="ORF">MTR67_003525</name>
</gene>
<protein>
    <submittedName>
        <fullName evidence="1">Uncharacterized protein</fullName>
    </submittedName>
</protein>
<evidence type="ECO:0000313" key="1">
    <source>
        <dbReference type="EMBL" id="WMV10140.1"/>
    </source>
</evidence>
<keyword evidence="2" id="KW-1185">Reference proteome</keyword>
<accession>A0AAF0PVS1</accession>
<dbReference type="AlphaFoldDB" id="A0AAF0PVS1"/>
<proteinExistence type="predicted"/>
<organism evidence="1 2">
    <name type="scientific">Solanum verrucosum</name>
    <dbReference type="NCBI Taxonomy" id="315347"/>
    <lineage>
        <taxon>Eukaryota</taxon>
        <taxon>Viridiplantae</taxon>
        <taxon>Streptophyta</taxon>
        <taxon>Embryophyta</taxon>
        <taxon>Tracheophyta</taxon>
        <taxon>Spermatophyta</taxon>
        <taxon>Magnoliopsida</taxon>
        <taxon>eudicotyledons</taxon>
        <taxon>Gunneridae</taxon>
        <taxon>Pentapetalae</taxon>
        <taxon>asterids</taxon>
        <taxon>lamiids</taxon>
        <taxon>Solanales</taxon>
        <taxon>Solanaceae</taxon>
        <taxon>Solanoideae</taxon>
        <taxon>Solaneae</taxon>
        <taxon>Solanum</taxon>
    </lineage>
</organism>
<dbReference type="Proteomes" id="UP001234989">
    <property type="component" value="Chromosome 1"/>
</dbReference>